<dbReference type="Proteomes" id="UP000481288">
    <property type="component" value="Unassembled WGS sequence"/>
</dbReference>
<dbReference type="AlphaFoldDB" id="A0A7D8YYW4"/>
<sequence length="76" mass="8462">MSRKSQIPKLFIHQERLVVYTSHQELPRSDKPLPLPLKIMAVNSAAKAAMQKGRIEKAKSKKDKKAAAQARAAVAR</sequence>
<evidence type="ECO:0000313" key="3">
    <source>
        <dbReference type="Proteomes" id="UP000481288"/>
    </source>
</evidence>
<comment type="caution">
    <text evidence="2">The sequence shown here is derived from an EMBL/GenBank/DDBJ whole genome shotgun (WGS) entry which is preliminary data.</text>
</comment>
<evidence type="ECO:0000256" key="1">
    <source>
        <dbReference type="SAM" id="MobiDB-lite"/>
    </source>
</evidence>
<keyword evidence="3" id="KW-1185">Reference proteome</keyword>
<reference evidence="2 3" key="1">
    <citation type="submission" date="2018-05" db="EMBL/GenBank/DDBJ databases">
        <title>Whole genome sequencing for identification of molecular markers to develop diagnostic detection tools for the regulated plant pathogen Lachnellula willkommii.</title>
        <authorList>
            <person name="Giroux E."/>
            <person name="Bilodeau G."/>
        </authorList>
    </citation>
    <scope>NUCLEOTIDE SEQUENCE [LARGE SCALE GENOMIC DNA]</scope>
    <source>
        <strain evidence="2 3">CBS 625.97</strain>
    </source>
</reference>
<accession>A0A7D8YYW4</accession>
<gene>
    <name evidence="2" type="ORF">LCER1_G000029</name>
</gene>
<dbReference type="EMBL" id="QGMG01000002">
    <property type="protein sequence ID" value="TVY59473.1"/>
    <property type="molecule type" value="Genomic_DNA"/>
</dbReference>
<proteinExistence type="predicted"/>
<feature type="compositionally biased region" description="Low complexity" evidence="1">
    <location>
        <begin position="67"/>
        <end position="76"/>
    </location>
</feature>
<feature type="region of interest" description="Disordered" evidence="1">
    <location>
        <begin position="54"/>
        <end position="76"/>
    </location>
</feature>
<protein>
    <submittedName>
        <fullName evidence="2">Uncharacterized protein</fullName>
    </submittedName>
</protein>
<name>A0A7D8YYW4_9HELO</name>
<organism evidence="2 3">
    <name type="scientific">Lachnellula cervina</name>
    <dbReference type="NCBI Taxonomy" id="1316786"/>
    <lineage>
        <taxon>Eukaryota</taxon>
        <taxon>Fungi</taxon>
        <taxon>Dikarya</taxon>
        <taxon>Ascomycota</taxon>
        <taxon>Pezizomycotina</taxon>
        <taxon>Leotiomycetes</taxon>
        <taxon>Helotiales</taxon>
        <taxon>Lachnaceae</taxon>
        <taxon>Lachnellula</taxon>
    </lineage>
</organism>
<evidence type="ECO:0000313" key="2">
    <source>
        <dbReference type="EMBL" id="TVY59473.1"/>
    </source>
</evidence>